<dbReference type="OrthoDB" id="5870656at2759"/>
<dbReference type="Pfam" id="PF01705">
    <property type="entry name" value="CX"/>
    <property type="match status" value="1"/>
</dbReference>
<name>A0A8S1E5P8_9PELO</name>
<feature type="compositionally biased region" description="Gly residues" evidence="1">
    <location>
        <begin position="17"/>
        <end position="31"/>
    </location>
</feature>
<feature type="region of interest" description="Disordered" evidence="1">
    <location>
        <begin position="17"/>
        <end position="57"/>
    </location>
</feature>
<keyword evidence="2" id="KW-0732">Signal</keyword>
<gene>
    <name evidence="4" type="ORF">CBOVIS_LOCUS312</name>
</gene>
<evidence type="ECO:0000313" key="5">
    <source>
        <dbReference type="Proteomes" id="UP000494206"/>
    </source>
</evidence>
<organism evidence="4 5">
    <name type="scientific">Caenorhabditis bovis</name>
    <dbReference type="NCBI Taxonomy" id="2654633"/>
    <lineage>
        <taxon>Eukaryota</taxon>
        <taxon>Metazoa</taxon>
        <taxon>Ecdysozoa</taxon>
        <taxon>Nematoda</taxon>
        <taxon>Chromadorea</taxon>
        <taxon>Rhabditida</taxon>
        <taxon>Rhabditina</taxon>
        <taxon>Rhabditomorpha</taxon>
        <taxon>Rhabditoidea</taxon>
        <taxon>Rhabditidae</taxon>
        <taxon>Peloderinae</taxon>
        <taxon>Caenorhabditis</taxon>
    </lineage>
</organism>
<evidence type="ECO:0000259" key="3">
    <source>
        <dbReference type="Pfam" id="PF01705"/>
    </source>
</evidence>
<proteinExistence type="predicted"/>
<dbReference type="AlphaFoldDB" id="A0A8S1E5P8"/>
<protein>
    <recommendedName>
        <fullName evidence="3">CX domain-containing protein</fullName>
    </recommendedName>
</protein>
<keyword evidence="5" id="KW-1185">Reference proteome</keyword>
<sequence>MRLAMICATIFLVSVSGKGGGSRGGGGGSRGFSGSRSSSSSFRSSSGSSGSKSYSRSTYTTQMRSTVFRSGVSSNHLTYMPSSHVYVISSPSYPMMYGGYHYYWGGHYVSDPSRPTICEYEITDEDDEFRNVTFTNGTHPKTITFGCPQKKECCGMECCNKDSTNFCIIIGFVVMALVVACCFGTCKYGCNCNDTETVTVVTTTTTSSQPPVYTPQFVPPPLPPYPGETVLPFSVPISVQEVKTKII</sequence>
<comment type="caution">
    <text evidence="4">The sequence shown here is derived from an EMBL/GenBank/DDBJ whole genome shotgun (WGS) entry which is preliminary data.</text>
</comment>
<evidence type="ECO:0000256" key="2">
    <source>
        <dbReference type="SAM" id="SignalP"/>
    </source>
</evidence>
<dbReference type="PANTHER" id="PTHR47520:SF6">
    <property type="entry name" value="CX DOMAIN-CONTAINING PROTEIN"/>
    <property type="match status" value="1"/>
</dbReference>
<dbReference type="InterPro" id="IPR002619">
    <property type="entry name" value="CX"/>
</dbReference>
<reference evidence="4 5" key="1">
    <citation type="submission" date="2020-04" db="EMBL/GenBank/DDBJ databases">
        <authorList>
            <person name="Laetsch R D."/>
            <person name="Stevens L."/>
            <person name="Kumar S."/>
            <person name="Blaxter L. M."/>
        </authorList>
    </citation>
    <scope>NUCLEOTIDE SEQUENCE [LARGE SCALE GENOMIC DNA]</scope>
</reference>
<feature type="compositionally biased region" description="Low complexity" evidence="1">
    <location>
        <begin position="32"/>
        <end position="57"/>
    </location>
</feature>
<dbReference type="EMBL" id="CADEPM010000001">
    <property type="protein sequence ID" value="CAB3396807.1"/>
    <property type="molecule type" value="Genomic_DNA"/>
</dbReference>
<evidence type="ECO:0000313" key="4">
    <source>
        <dbReference type="EMBL" id="CAB3396807.1"/>
    </source>
</evidence>
<dbReference type="PANTHER" id="PTHR47520">
    <property type="entry name" value="CX DOMAIN-CONTAINING PROTEIN-RELATED"/>
    <property type="match status" value="1"/>
</dbReference>
<feature type="chain" id="PRO_5035740596" description="CX domain-containing protein" evidence="2">
    <location>
        <begin position="18"/>
        <end position="247"/>
    </location>
</feature>
<evidence type="ECO:0000256" key="1">
    <source>
        <dbReference type="SAM" id="MobiDB-lite"/>
    </source>
</evidence>
<accession>A0A8S1E5P8</accession>
<dbReference type="Proteomes" id="UP000494206">
    <property type="component" value="Unassembled WGS sequence"/>
</dbReference>
<feature type="domain" description="CX" evidence="3">
    <location>
        <begin position="102"/>
        <end position="160"/>
    </location>
</feature>
<feature type="signal peptide" evidence="2">
    <location>
        <begin position="1"/>
        <end position="17"/>
    </location>
</feature>